<reference evidence="3" key="1">
    <citation type="submission" date="2020-10" db="EMBL/GenBank/DDBJ databases">
        <authorList>
            <person name="Gilroy R."/>
        </authorList>
    </citation>
    <scope>NUCLEOTIDE SEQUENCE</scope>
    <source>
        <strain evidence="3">ChiW17-6978</strain>
    </source>
</reference>
<evidence type="ECO:0000256" key="2">
    <source>
        <dbReference type="SAM" id="SignalP"/>
    </source>
</evidence>
<keyword evidence="2" id="KW-0732">Signal</keyword>
<evidence type="ECO:0000313" key="4">
    <source>
        <dbReference type="Proteomes" id="UP000886758"/>
    </source>
</evidence>
<feature type="chain" id="PRO_5039313398" evidence="2">
    <location>
        <begin position="30"/>
        <end position="1033"/>
    </location>
</feature>
<evidence type="ECO:0000256" key="1">
    <source>
        <dbReference type="SAM" id="Coils"/>
    </source>
</evidence>
<dbReference type="EMBL" id="DVLF01000170">
    <property type="protein sequence ID" value="HIT50442.1"/>
    <property type="molecule type" value="Genomic_DNA"/>
</dbReference>
<feature type="signal peptide" evidence="2">
    <location>
        <begin position="1"/>
        <end position="29"/>
    </location>
</feature>
<protein>
    <submittedName>
        <fullName evidence="3">Uncharacterized protein</fullName>
    </submittedName>
</protein>
<evidence type="ECO:0000313" key="3">
    <source>
        <dbReference type="EMBL" id="HIT50442.1"/>
    </source>
</evidence>
<proteinExistence type="predicted"/>
<dbReference type="Proteomes" id="UP000886758">
    <property type="component" value="Unassembled WGS sequence"/>
</dbReference>
<keyword evidence="1" id="KW-0175">Coiled coil</keyword>
<gene>
    <name evidence="3" type="ORF">IAD46_05385</name>
</gene>
<reference evidence="3" key="2">
    <citation type="journal article" date="2021" name="PeerJ">
        <title>Extensive microbial diversity within the chicken gut microbiome revealed by metagenomics and culture.</title>
        <authorList>
            <person name="Gilroy R."/>
            <person name="Ravi A."/>
            <person name="Getino M."/>
            <person name="Pursley I."/>
            <person name="Horton D.L."/>
            <person name="Alikhan N.F."/>
            <person name="Baker D."/>
            <person name="Gharbi K."/>
            <person name="Hall N."/>
            <person name="Watson M."/>
            <person name="Adriaenssens E.M."/>
            <person name="Foster-Nyarko E."/>
            <person name="Jarju S."/>
            <person name="Secka A."/>
            <person name="Antonio M."/>
            <person name="Oren A."/>
            <person name="Chaudhuri R.R."/>
            <person name="La Ragione R."/>
            <person name="Hildebrand F."/>
            <person name="Pallen M.J."/>
        </authorList>
    </citation>
    <scope>NUCLEOTIDE SEQUENCE</scope>
    <source>
        <strain evidence="3">ChiW17-6978</strain>
    </source>
</reference>
<comment type="caution">
    <text evidence="3">The sequence shown here is derived from an EMBL/GenBank/DDBJ whole genome shotgun (WGS) entry which is preliminary data.</text>
</comment>
<sequence length="1033" mass="119303">MFKKFNLKSRRIFLLIVSFVLLISLSSCGGAGNPLGKLNPDEIYASAGKYSVTNQELWNELKWSAKDVLDEKITEVVLKDYFTKIELVMEKSYASLTDDEKKSFKDDFTEEDFNQLYQHYSVRLKNYVLDDVYNFDFNVQGNYDSIEDIAKYDAKLLRLKYSDEMYSLYNIDSINGKSLVTLCEEATLDNDNFLIIAKQFKNLYYTSLAKELLAYDKLDEEIKDAYENRDTDDENDLGYFTKNDYIQTYKNEYANQGDLNLILIRFASEEEFNSTLKSFGLKFYRDDLVYIEKRANMSFAEYANYYDEFTPSDGKDGFQYIERSYGEVAVLELYIQIYNYLYGGYREMLYTDKYKSYFNDIDLTPITEDIIQKYAQIMQQENSEQKLKEAFDAIVAVLAQKKDDEEVFNTYYTREYIDNLDPTFYLYLYEELSTPFTDKDSSEDDSKSYSTALQTYSDQNWIAFKLEQESDQYENIYHKDITDDELYENITANETLYNEISDYLRTNALTSTNISNALTEETEEVTVKIYDEALEIAYATSNSEYSKTYGSAPNSNVIATIAYNNQTYHVNIVEDTEDSKAVSGGIFTELELKNGITTSIDILSKKIVKDTKAYEDTAKDKEDYYQQIEYILAAFSSDSLSSSGYPSSIGKYNFLMLYYHTANIDDIVKNVFRVNAASGKLLTDYASNTLLNFFKTYTDSIYENYFSISGKRLVVYMDANDDGEKDNVADWKDLTYNNQSKGSLAQELVLEILKEVQSMNGSHATALDELVTEINNSARAEYQDNPIAPENKWAKYRKAGLNVALEDVSAANDTTSIDFKLKERLVTIFKQDDFKINNTTQTEYLERLTAKEDVLQTEDGFNLLVITSAEFQTSAEFTSEDDPLHLFESVDVYYNDAYVTIDQLYNDSEKLSINQIKLYVLEYVSQSTSNLSPSAISDALSNYLSPVLTRYMGEETQRDIVLYFIQEMAGSLTFTNQAYAARMDKIIEINHNAADNYIFIYEEDPTGTLNTYEHWWEDLKSIVAEILFTQGEE</sequence>
<dbReference type="PROSITE" id="PS51257">
    <property type="entry name" value="PROKAR_LIPOPROTEIN"/>
    <property type="match status" value="1"/>
</dbReference>
<dbReference type="AlphaFoldDB" id="A0A9D1GR99"/>
<feature type="coiled-coil region" evidence="1">
    <location>
        <begin position="208"/>
        <end position="235"/>
    </location>
</feature>
<organism evidence="3 4">
    <name type="scientific">Candidatus Pelethenecus faecipullorum</name>
    <dbReference type="NCBI Taxonomy" id="2840900"/>
    <lineage>
        <taxon>Bacteria</taxon>
        <taxon>Bacillati</taxon>
        <taxon>Mycoplasmatota</taxon>
        <taxon>Mollicutes</taxon>
        <taxon>Candidatus Pelethenecus</taxon>
    </lineage>
</organism>
<accession>A0A9D1GR99</accession>
<name>A0A9D1GR99_9MOLU</name>